<keyword evidence="3" id="KW-1185">Reference proteome</keyword>
<evidence type="ECO:0000313" key="2">
    <source>
        <dbReference type="EMBL" id="KAF4661227.1"/>
    </source>
</evidence>
<organism evidence="2 3">
    <name type="scientific">Perkinsus chesapeaki</name>
    <name type="common">Clam parasite</name>
    <name type="synonym">Perkinsus andrewsi</name>
    <dbReference type="NCBI Taxonomy" id="330153"/>
    <lineage>
        <taxon>Eukaryota</taxon>
        <taxon>Sar</taxon>
        <taxon>Alveolata</taxon>
        <taxon>Perkinsozoa</taxon>
        <taxon>Perkinsea</taxon>
        <taxon>Perkinsida</taxon>
        <taxon>Perkinsidae</taxon>
        <taxon>Perkinsus</taxon>
    </lineage>
</organism>
<dbReference type="AlphaFoldDB" id="A0A7J6LPU6"/>
<reference evidence="2 3" key="1">
    <citation type="submission" date="2020-04" db="EMBL/GenBank/DDBJ databases">
        <title>Perkinsus chesapeaki whole genome sequence.</title>
        <authorList>
            <person name="Bogema D.R."/>
        </authorList>
    </citation>
    <scope>NUCLEOTIDE SEQUENCE [LARGE SCALE GENOMIC DNA]</scope>
    <source>
        <strain evidence="2">ATCC PRA-425</strain>
    </source>
</reference>
<gene>
    <name evidence="2" type="ORF">FOL47_006774</name>
</gene>
<feature type="region of interest" description="Disordered" evidence="1">
    <location>
        <begin position="110"/>
        <end position="129"/>
    </location>
</feature>
<feature type="compositionally biased region" description="Low complexity" evidence="1">
    <location>
        <begin position="112"/>
        <end position="124"/>
    </location>
</feature>
<dbReference type="Proteomes" id="UP000591131">
    <property type="component" value="Unassembled WGS sequence"/>
</dbReference>
<evidence type="ECO:0000256" key="1">
    <source>
        <dbReference type="SAM" id="MobiDB-lite"/>
    </source>
</evidence>
<dbReference type="EMBL" id="JAAPAO010000386">
    <property type="protein sequence ID" value="KAF4661227.1"/>
    <property type="molecule type" value="Genomic_DNA"/>
</dbReference>
<proteinExistence type="predicted"/>
<evidence type="ECO:0000313" key="3">
    <source>
        <dbReference type="Proteomes" id="UP000591131"/>
    </source>
</evidence>
<name>A0A7J6LPU6_PERCH</name>
<accession>A0A7J6LPU6</accession>
<protein>
    <submittedName>
        <fullName evidence="2">Uncharacterized protein</fullName>
    </submittedName>
</protein>
<sequence>MLRLVVATLFDDLNMDWLSDHLQDYPSSNDTTPGPYTTAILPATTTKSIADRLSELVLSPTTASPMEQAWEDLQHSFDSSDTIEPSPGSEGTPTFMEFLQSMTIPLEEEVLSPSTTSTTGPPSGNLRDVSRSNQSGVIAGSWIVWAGVVVYHLAGGVH</sequence>
<comment type="caution">
    <text evidence="2">The sequence shown here is derived from an EMBL/GenBank/DDBJ whole genome shotgun (WGS) entry which is preliminary data.</text>
</comment>